<dbReference type="AlphaFoldDB" id="A0A2I1HG54"/>
<protein>
    <submittedName>
        <fullName evidence="1">Uncharacterized protein</fullName>
    </submittedName>
</protein>
<evidence type="ECO:0000313" key="2">
    <source>
        <dbReference type="Proteomes" id="UP000234323"/>
    </source>
</evidence>
<proteinExistence type="predicted"/>
<gene>
    <name evidence="1" type="ORF">RhiirA4_479241</name>
</gene>
<keyword evidence="2" id="KW-1185">Reference proteome</keyword>
<dbReference type="EMBL" id="LLXI01002731">
    <property type="protein sequence ID" value="PKY57854.1"/>
    <property type="molecule type" value="Genomic_DNA"/>
</dbReference>
<evidence type="ECO:0000313" key="1">
    <source>
        <dbReference type="EMBL" id="PKY57854.1"/>
    </source>
</evidence>
<comment type="caution">
    <text evidence="1">The sequence shown here is derived from an EMBL/GenBank/DDBJ whole genome shotgun (WGS) entry which is preliminary data.</text>
</comment>
<sequence>MAIIHMYKIESYSISYISFTNSKYLEKSKAIQKSKQKDLKFDLYWNGKRVDRHIRKFIDNLCKSILEASWSFNHTYRTIFQDVIHIIKEKVTWALFKKNTEFNYTTTSVNNNFIKYLKFTNNLLSTLKIMKKRKYDLYGDVKCRLCLVENKDDDHIIYCQQLRDKWLMVTNNTIYKCEQILKDFLLQKKKYFQLNQKDTTQLYLWNKNFFVHITGFNQELPIPFVYLMLRNFFSKGTQIIWQLRCNLVAECEHIKEIKKQDLRKKY</sequence>
<accession>A0A2I1HG54</accession>
<organism evidence="1 2">
    <name type="scientific">Rhizophagus irregularis</name>
    <dbReference type="NCBI Taxonomy" id="588596"/>
    <lineage>
        <taxon>Eukaryota</taxon>
        <taxon>Fungi</taxon>
        <taxon>Fungi incertae sedis</taxon>
        <taxon>Mucoromycota</taxon>
        <taxon>Glomeromycotina</taxon>
        <taxon>Glomeromycetes</taxon>
        <taxon>Glomerales</taxon>
        <taxon>Glomeraceae</taxon>
        <taxon>Rhizophagus</taxon>
    </lineage>
</organism>
<dbReference type="VEuPathDB" id="FungiDB:RhiirA1_481795"/>
<reference evidence="1 2" key="1">
    <citation type="submission" date="2015-10" db="EMBL/GenBank/DDBJ databases">
        <title>Genome analyses suggest a sexual origin of heterokaryosis in a supposedly ancient asexual fungus.</title>
        <authorList>
            <person name="Ropars J."/>
            <person name="Sedzielewska K."/>
            <person name="Noel J."/>
            <person name="Charron P."/>
            <person name="Farinelli L."/>
            <person name="Marton T."/>
            <person name="Kruger M."/>
            <person name="Pelin A."/>
            <person name="Brachmann A."/>
            <person name="Corradi N."/>
        </authorList>
    </citation>
    <scope>NUCLEOTIDE SEQUENCE [LARGE SCALE GENOMIC DNA]</scope>
    <source>
        <strain evidence="1 2">A4</strain>
    </source>
</reference>
<name>A0A2I1HG54_9GLOM</name>
<dbReference type="Proteomes" id="UP000234323">
    <property type="component" value="Unassembled WGS sequence"/>
</dbReference>